<evidence type="ECO:0000313" key="3">
    <source>
        <dbReference type="Proteomes" id="UP000562352"/>
    </source>
</evidence>
<evidence type="ECO:0000313" key="2">
    <source>
        <dbReference type="EMBL" id="MBB5964503.1"/>
    </source>
</evidence>
<accession>A0A841D6G4</accession>
<feature type="transmembrane region" description="Helical" evidence="1">
    <location>
        <begin position="144"/>
        <end position="167"/>
    </location>
</feature>
<sequence length="189" mass="19005">MKPGIGWIVGAWLVAALTVIIGIGGFVGGVINTVGDAAPSSSFGPGEFVTVRLDPEDKPAIYVSAAAGTKFECGFAEGTPQGRLERPGTSTTVTGSDGITWEQALRIGVDRAGDYQLGCAVTDGGDARFGVGREVAAGSLVGGAVMLVLLPILGFLLAVIVTIVVLVKRKRAKREAAAAAGAWGGPPGG</sequence>
<dbReference type="EMBL" id="JACHJJ010000012">
    <property type="protein sequence ID" value="MBB5964503.1"/>
    <property type="molecule type" value="Genomic_DNA"/>
</dbReference>
<comment type="caution">
    <text evidence="2">The sequence shown here is derived from an EMBL/GenBank/DDBJ whole genome shotgun (WGS) entry which is preliminary data.</text>
</comment>
<gene>
    <name evidence="2" type="ORF">FHS22_003787</name>
</gene>
<keyword evidence="1" id="KW-1133">Transmembrane helix</keyword>
<keyword evidence="3" id="KW-1185">Reference proteome</keyword>
<protein>
    <submittedName>
        <fullName evidence="2">Uncharacterized protein</fullName>
    </submittedName>
</protein>
<keyword evidence="1" id="KW-0812">Transmembrane</keyword>
<dbReference type="RefSeq" id="WP_260408066.1">
    <property type="nucleotide sequence ID" value="NZ_BAAAWZ010000001.1"/>
</dbReference>
<keyword evidence="1" id="KW-0472">Membrane</keyword>
<organism evidence="2 3">
    <name type="scientific">Planomonospora venezuelensis</name>
    <dbReference type="NCBI Taxonomy" id="1999"/>
    <lineage>
        <taxon>Bacteria</taxon>
        <taxon>Bacillati</taxon>
        <taxon>Actinomycetota</taxon>
        <taxon>Actinomycetes</taxon>
        <taxon>Streptosporangiales</taxon>
        <taxon>Streptosporangiaceae</taxon>
        <taxon>Planomonospora</taxon>
    </lineage>
</organism>
<dbReference type="AlphaFoldDB" id="A0A841D6G4"/>
<feature type="transmembrane region" description="Helical" evidence="1">
    <location>
        <begin position="7"/>
        <end position="31"/>
    </location>
</feature>
<proteinExistence type="predicted"/>
<name>A0A841D6G4_PLAVE</name>
<dbReference type="Proteomes" id="UP000562352">
    <property type="component" value="Unassembled WGS sequence"/>
</dbReference>
<evidence type="ECO:0000256" key="1">
    <source>
        <dbReference type="SAM" id="Phobius"/>
    </source>
</evidence>
<reference evidence="2 3" key="1">
    <citation type="submission" date="2020-08" db="EMBL/GenBank/DDBJ databases">
        <title>Genomic Encyclopedia of Type Strains, Phase III (KMG-III): the genomes of soil and plant-associated and newly described type strains.</title>
        <authorList>
            <person name="Whitman W."/>
        </authorList>
    </citation>
    <scope>NUCLEOTIDE SEQUENCE [LARGE SCALE GENOMIC DNA]</scope>
    <source>
        <strain evidence="2 3">CECT 3303</strain>
    </source>
</reference>